<evidence type="ECO:0000313" key="10">
    <source>
        <dbReference type="EMBL" id="JAA53853.1"/>
    </source>
</evidence>
<dbReference type="Pfam" id="PF00014">
    <property type="entry name" value="Kunitz_BPTI"/>
    <property type="match status" value="1"/>
</dbReference>
<feature type="domain" description="BPTI/Kunitz inhibitor" evidence="9">
    <location>
        <begin position="30"/>
        <end position="81"/>
    </location>
</feature>
<reference evidence="10" key="1">
    <citation type="submission" date="2012-11" db="EMBL/GenBank/DDBJ databases">
        <authorList>
            <person name="Lucero-Rivera Y.E."/>
            <person name="Tovar-Ramirez D."/>
        </authorList>
    </citation>
    <scope>NUCLEOTIDE SEQUENCE</scope>
    <source>
        <tissue evidence="10">Salivary gland</tissue>
    </source>
</reference>
<dbReference type="SUPFAM" id="SSF57362">
    <property type="entry name" value="BPTI-like"/>
    <property type="match status" value="2"/>
</dbReference>
<keyword evidence="6" id="KW-1199">Hemostasis impairing toxin</keyword>
<keyword evidence="2" id="KW-0964">Secreted</keyword>
<dbReference type="Gene3D" id="4.10.410.10">
    <property type="entry name" value="Pancreatic trypsin inhibitor Kunitz domain"/>
    <property type="match status" value="1"/>
</dbReference>
<sequence>MRFTSLQFIAFYSTCFIAKNGNGVSAHPGCTSMPDQDGDCDSHVDEWYFSKRDRKCMPFMYGDCPQGGNEFKTEKDCMDTCLNAVKETGGPAKGSKGHRKPQRPRDSSEETIGAGGRRPVKGGSEEEGNENESVKPPKPARPSGRPNTKPQRVPKWKEPAGKRKRPQPPKQKRPGKADCGVRAKWVDCNQDYTGKWFFVGQFGTCSPVKPGQCPTHGSFFETCEQCMHKCHRAWKHKCERMQRKYQK</sequence>
<keyword evidence="3" id="KW-0646">Protease inhibitor</keyword>
<dbReference type="SMART" id="SM00131">
    <property type="entry name" value="KU"/>
    <property type="match status" value="1"/>
</dbReference>
<dbReference type="GO" id="GO:0004867">
    <property type="term" value="F:serine-type endopeptidase inhibitor activity"/>
    <property type="evidence" value="ECO:0007669"/>
    <property type="project" value="UniProtKB-KW"/>
</dbReference>
<evidence type="ECO:0000256" key="7">
    <source>
        <dbReference type="ARBA" id="ARBA00034146"/>
    </source>
</evidence>
<keyword evidence="5" id="KW-1015">Disulfide bond</keyword>
<dbReference type="InterPro" id="IPR050098">
    <property type="entry name" value="TFPI/VKTCI-like"/>
</dbReference>
<comment type="subcellular location">
    <subcellularLocation>
        <location evidence="1">Secreted</location>
    </subcellularLocation>
</comment>
<feature type="region of interest" description="Disordered" evidence="8">
    <location>
        <begin position="87"/>
        <end position="178"/>
    </location>
</feature>
<feature type="compositionally biased region" description="Basic residues" evidence="8">
    <location>
        <begin position="162"/>
        <end position="174"/>
    </location>
</feature>
<evidence type="ECO:0000256" key="6">
    <source>
        <dbReference type="ARBA" id="ARBA00023240"/>
    </source>
</evidence>
<dbReference type="InterPro" id="IPR036880">
    <property type="entry name" value="Kunitz_BPTI_sf"/>
</dbReference>
<evidence type="ECO:0000256" key="3">
    <source>
        <dbReference type="ARBA" id="ARBA00022690"/>
    </source>
</evidence>
<dbReference type="InterPro" id="IPR002223">
    <property type="entry name" value="Kunitz_BPTI"/>
</dbReference>
<evidence type="ECO:0000256" key="4">
    <source>
        <dbReference type="ARBA" id="ARBA00022900"/>
    </source>
</evidence>
<keyword evidence="4" id="KW-0722">Serine protease inhibitor</keyword>
<protein>
    <submittedName>
        <fullName evidence="10">Putative monolaris</fullName>
    </submittedName>
</protein>
<evidence type="ECO:0000259" key="9">
    <source>
        <dbReference type="PROSITE" id="PS50279"/>
    </source>
</evidence>
<evidence type="ECO:0000256" key="1">
    <source>
        <dbReference type="ARBA" id="ARBA00004613"/>
    </source>
</evidence>
<evidence type="ECO:0000256" key="8">
    <source>
        <dbReference type="SAM" id="MobiDB-lite"/>
    </source>
</evidence>
<evidence type="ECO:0000256" key="5">
    <source>
        <dbReference type="ARBA" id="ARBA00023157"/>
    </source>
</evidence>
<evidence type="ECO:0000256" key="2">
    <source>
        <dbReference type="ARBA" id="ARBA00022525"/>
    </source>
</evidence>
<dbReference type="GO" id="GO:0005615">
    <property type="term" value="C:extracellular space"/>
    <property type="evidence" value="ECO:0007669"/>
    <property type="project" value="TreeGrafter"/>
</dbReference>
<dbReference type="PANTHER" id="PTHR10083:SF376">
    <property type="entry name" value="SERINE PEPTIDASE INHIBITOR, KUNITZ TYPE, 3"/>
    <property type="match status" value="1"/>
</dbReference>
<organism evidence="10">
    <name type="scientific">Rhipicephalus pulchellus</name>
    <name type="common">Yellow backed tick</name>
    <name type="synonym">Dermacentor pulchellus</name>
    <dbReference type="NCBI Taxonomy" id="72859"/>
    <lineage>
        <taxon>Eukaryota</taxon>
        <taxon>Metazoa</taxon>
        <taxon>Ecdysozoa</taxon>
        <taxon>Arthropoda</taxon>
        <taxon>Chelicerata</taxon>
        <taxon>Arachnida</taxon>
        <taxon>Acari</taxon>
        <taxon>Parasitiformes</taxon>
        <taxon>Ixodida</taxon>
        <taxon>Ixodoidea</taxon>
        <taxon>Ixodidae</taxon>
        <taxon>Rhipicephalinae</taxon>
        <taxon>Rhipicephalus</taxon>
        <taxon>Rhipicephalus</taxon>
    </lineage>
</organism>
<dbReference type="PANTHER" id="PTHR10083">
    <property type="entry name" value="KUNITZ-TYPE PROTEASE INHIBITOR-RELATED"/>
    <property type="match status" value="1"/>
</dbReference>
<dbReference type="AlphaFoldDB" id="L7LSI4"/>
<dbReference type="PROSITE" id="PS50279">
    <property type="entry name" value="BPTI_KUNITZ_2"/>
    <property type="match status" value="1"/>
</dbReference>
<proteinExistence type="evidence at transcript level"/>
<keyword evidence="7" id="KW-1203">Blood coagulation cascade inhibiting toxin</keyword>
<accession>L7LSI4</accession>
<keyword evidence="6" id="KW-0800">Toxin</keyword>
<reference evidence="10" key="2">
    <citation type="journal article" date="2015" name="J. Proteomics">
        <title>Sexual differences in the sialomes of the zebra tick, Rhipicephalus pulchellus.</title>
        <authorList>
            <person name="Tan A.W."/>
            <person name="Francischetti I.M."/>
            <person name="Slovak M."/>
            <person name="Kini R.M."/>
            <person name="Ribeiro J.M."/>
        </authorList>
    </citation>
    <scope>NUCLEOTIDE SEQUENCE</scope>
    <source>
        <tissue evidence="10">Salivary gland</tissue>
    </source>
</reference>
<name>L7LSI4_RHIPC</name>
<dbReference type="EMBL" id="GACK01011181">
    <property type="protein sequence ID" value="JAA53853.1"/>
    <property type="molecule type" value="mRNA"/>
</dbReference>